<dbReference type="PANTHER" id="PTHR16290:SF0">
    <property type="entry name" value="DECAPPING PROTEIN 1, ISOFORM A"/>
    <property type="match status" value="1"/>
</dbReference>
<keyword evidence="4" id="KW-0507">mRNA processing</keyword>
<keyword evidence="3" id="KW-0963">Cytoplasm</keyword>
<dbReference type="GO" id="GO:0031087">
    <property type="term" value="P:deadenylation-independent decapping of nuclear-transcribed mRNA"/>
    <property type="evidence" value="ECO:0007669"/>
    <property type="project" value="TreeGrafter"/>
</dbReference>
<evidence type="ECO:0000256" key="3">
    <source>
        <dbReference type="ARBA" id="ARBA00022490"/>
    </source>
</evidence>
<dbReference type="Pfam" id="PF06058">
    <property type="entry name" value="DCP1"/>
    <property type="match status" value="1"/>
</dbReference>
<dbReference type="CDD" id="cd13182">
    <property type="entry name" value="EVH1-like_Dcp1"/>
    <property type="match status" value="1"/>
</dbReference>
<evidence type="ECO:0000256" key="4">
    <source>
        <dbReference type="ARBA" id="ARBA00022664"/>
    </source>
</evidence>
<comment type="subcellular location">
    <subcellularLocation>
        <location evidence="1">Cytoplasm</location>
    </subcellularLocation>
</comment>
<evidence type="ECO:0000256" key="2">
    <source>
        <dbReference type="ARBA" id="ARBA00008778"/>
    </source>
</evidence>
<comment type="similarity">
    <text evidence="2">Belongs to the DCP1 family.</text>
</comment>
<evidence type="ECO:0000313" key="5">
    <source>
        <dbReference type="EMBL" id="CAE0056968.1"/>
    </source>
</evidence>
<dbReference type="SUPFAM" id="SSF50729">
    <property type="entry name" value="PH domain-like"/>
    <property type="match status" value="1"/>
</dbReference>
<dbReference type="GO" id="GO:0008047">
    <property type="term" value="F:enzyme activator activity"/>
    <property type="evidence" value="ECO:0007669"/>
    <property type="project" value="InterPro"/>
</dbReference>
<dbReference type="PANTHER" id="PTHR16290">
    <property type="entry name" value="TRANSCRIPTION FACTOR SMIF DECAPPING ENZYME DCP1"/>
    <property type="match status" value="1"/>
</dbReference>
<dbReference type="EMBL" id="HBHW01032479">
    <property type="protein sequence ID" value="CAE0056968.1"/>
    <property type="molecule type" value="Transcribed_RNA"/>
</dbReference>
<dbReference type="InterPro" id="IPR010334">
    <property type="entry name" value="Dcp1"/>
</dbReference>
<dbReference type="InterPro" id="IPR011993">
    <property type="entry name" value="PH-like_dom_sf"/>
</dbReference>
<dbReference type="GO" id="GO:0003729">
    <property type="term" value="F:mRNA binding"/>
    <property type="evidence" value="ECO:0007669"/>
    <property type="project" value="TreeGrafter"/>
</dbReference>
<organism evidence="5">
    <name type="scientific">Rhodosorus marinus</name>
    <dbReference type="NCBI Taxonomy" id="101924"/>
    <lineage>
        <taxon>Eukaryota</taxon>
        <taxon>Rhodophyta</taxon>
        <taxon>Stylonematophyceae</taxon>
        <taxon>Stylonematales</taxon>
        <taxon>Stylonemataceae</taxon>
        <taxon>Rhodosorus</taxon>
    </lineage>
</organism>
<dbReference type="GO" id="GO:0006397">
    <property type="term" value="P:mRNA processing"/>
    <property type="evidence" value="ECO:0007669"/>
    <property type="project" value="UniProtKB-KW"/>
</dbReference>
<protein>
    <recommendedName>
        <fullName evidence="6">mRNA-decapping enzyme-like protein</fullName>
    </recommendedName>
</protein>
<dbReference type="GO" id="GO:0000290">
    <property type="term" value="P:deadenylation-dependent decapping of nuclear-transcribed mRNA"/>
    <property type="evidence" value="ECO:0007669"/>
    <property type="project" value="InterPro"/>
</dbReference>
<dbReference type="Gene3D" id="2.30.29.30">
    <property type="entry name" value="Pleckstrin-homology domain (PH domain)/Phosphotyrosine-binding domain (PTB)"/>
    <property type="match status" value="1"/>
</dbReference>
<accession>A0A7S2ZZS3</accession>
<name>A0A7S2ZZS3_9RHOD</name>
<dbReference type="AlphaFoldDB" id="A0A7S2ZZS3"/>
<sequence length="321" mass="36282">MAELAGIDDAERNRLAVVTALNVLRRHDSAVERILCSASHVIVYELERTSKKAAPRWKHTDIHGVLHVIERKGDPRFRFLVMNRKGIDNLVENLIPGEVELEFSDKLIMYKKTSGRVRSIWFYDSEEYEKARAVIGSIAEGSDTYLDVVGEPYPTDPVDYKGSNLNPAPEDDITKFFPDLHVSSEQPQLEQPEAPLYVEPDPKAPPTYENPYIQPELPDIITMLQGAEAGAAAPVPFHDTAILAQSEALGDGAPQPESSREEEELVNFLAETAHKDRKKLGRGQLIKFLERMIDDRDFFRRSLLYLCREVLRGDRKVSTTV</sequence>
<reference evidence="5" key="1">
    <citation type="submission" date="2021-01" db="EMBL/GenBank/DDBJ databases">
        <authorList>
            <person name="Corre E."/>
            <person name="Pelletier E."/>
            <person name="Niang G."/>
            <person name="Scheremetjew M."/>
            <person name="Finn R."/>
            <person name="Kale V."/>
            <person name="Holt S."/>
            <person name="Cochrane G."/>
            <person name="Meng A."/>
            <person name="Brown T."/>
            <person name="Cohen L."/>
        </authorList>
    </citation>
    <scope>NUCLEOTIDE SEQUENCE</scope>
    <source>
        <strain evidence="5">CCMP 769</strain>
    </source>
</reference>
<evidence type="ECO:0000256" key="1">
    <source>
        <dbReference type="ARBA" id="ARBA00004496"/>
    </source>
</evidence>
<gene>
    <name evidence="5" type="ORF">RMAR00112_LOCUS25014</name>
</gene>
<dbReference type="GO" id="GO:0000932">
    <property type="term" value="C:P-body"/>
    <property type="evidence" value="ECO:0007669"/>
    <property type="project" value="TreeGrafter"/>
</dbReference>
<evidence type="ECO:0008006" key="6">
    <source>
        <dbReference type="Google" id="ProtNLM"/>
    </source>
</evidence>
<proteinExistence type="inferred from homology"/>